<dbReference type="OMA" id="ITIYAQM"/>
<dbReference type="PANTHER" id="PTHR45959:SF2">
    <property type="entry name" value="BHLH TRANSCRIPTION FACTOR"/>
    <property type="match status" value="1"/>
</dbReference>
<keyword evidence="5" id="KW-0175">Coiled coil</keyword>
<feature type="region of interest" description="Disordered" evidence="6">
    <location>
        <begin position="1"/>
        <end position="24"/>
    </location>
</feature>
<dbReference type="RefSeq" id="XP_021741173.1">
    <property type="nucleotide sequence ID" value="XM_021885481.1"/>
</dbReference>
<protein>
    <recommendedName>
        <fullName evidence="7">BHLH domain-containing protein</fullName>
    </recommendedName>
</protein>
<evidence type="ECO:0000256" key="5">
    <source>
        <dbReference type="SAM" id="Coils"/>
    </source>
</evidence>
<accession>A0A803L1Y7</accession>
<organism evidence="8 9">
    <name type="scientific">Chenopodium quinoa</name>
    <name type="common">Quinoa</name>
    <dbReference type="NCBI Taxonomy" id="63459"/>
    <lineage>
        <taxon>Eukaryota</taxon>
        <taxon>Viridiplantae</taxon>
        <taxon>Streptophyta</taxon>
        <taxon>Embryophyta</taxon>
        <taxon>Tracheophyta</taxon>
        <taxon>Spermatophyta</taxon>
        <taxon>Magnoliopsida</taxon>
        <taxon>eudicotyledons</taxon>
        <taxon>Gunneridae</taxon>
        <taxon>Pentapetalae</taxon>
        <taxon>Caryophyllales</taxon>
        <taxon>Chenopodiaceae</taxon>
        <taxon>Chenopodioideae</taxon>
        <taxon>Atripliceae</taxon>
        <taxon>Chenopodium</taxon>
    </lineage>
</organism>
<proteinExistence type="predicted"/>
<feature type="coiled-coil region" evidence="5">
    <location>
        <begin position="123"/>
        <end position="150"/>
    </location>
</feature>
<keyword evidence="9" id="KW-1185">Reference proteome</keyword>
<dbReference type="KEGG" id="cqi:110707468"/>
<dbReference type="PROSITE" id="PS50888">
    <property type="entry name" value="BHLH"/>
    <property type="match status" value="1"/>
</dbReference>
<dbReference type="Proteomes" id="UP000596660">
    <property type="component" value="Unplaced"/>
</dbReference>
<dbReference type="Gene3D" id="4.10.280.10">
    <property type="entry name" value="Helix-loop-helix DNA-binding domain"/>
    <property type="match status" value="1"/>
</dbReference>
<feature type="domain" description="BHLH" evidence="7">
    <location>
        <begin position="84"/>
        <end position="133"/>
    </location>
</feature>
<feature type="region of interest" description="Disordered" evidence="6">
    <location>
        <begin position="50"/>
        <end position="90"/>
    </location>
</feature>
<keyword evidence="2" id="KW-0805">Transcription regulation</keyword>
<dbReference type="EnsemblPlants" id="AUR62005875-RA">
    <property type="protein sequence ID" value="AUR62005875-RA:cds"/>
    <property type="gene ID" value="AUR62005875"/>
</dbReference>
<dbReference type="GO" id="GO:0005634">
    <property type="term" value="C:nucleus"/>
    <property type="evidence" value="ECO:0007669"/>
    <property type="project" value="UniProtKB-SubCell"/>
</dbReference>
<sequence>METDPNNPSLINNPYQQSETMEPSFEEQLAATLGNDFPYYPIFATTVPAFPEGNIHQSPRENKKETTMKQAVSSAGAKRKRRPSQVQDHIMAERKRRQLLRHMFISLSAILPGLKKIDKTTVLGEAIKHMKELQEKVKVLESVIAKRTMESVVAVVKKSKLIIDNGSSDDNVSSSTVDDYCGNGDDSFPEIQVKVMGKTLLLRVLCEKQKGILAKLFAEIDNQDLTITNFSVVPFESLALHVTIVAQMESGFNKNVRDLVRILGNAIASKWLISNCMR</sequence>
<evidence type="ECO:0000259" key="7">
    <source>
        <dbReference type="PROSITE" id="PS50888"/>
    </source>
</evidence>
<keyword evidence="3" id="KW-0804">Transcription</keyword>
<gene>
    <name evidence="8" type="primary">LOC110707468</name>
</gene>
<dbReference type="InterPro" id="IPR011598">
    <property type="entry name" value="bHLH_dom"/>
</dbReference>
<reference evidence="8" key="2">
    <citation type="submission" date="2021-03" db="UniProtKB">
        <authorList>
            <consortium name="EnsemblPlants"/>
        </authorList>
    </citation>
    <scope>IDENTIFICATION</scope>
</reference>
<dbReference type="Pfam" id="PF00010">
    <property type="entry name" value="HLH"/>
    <property type="match status" value="1"/>
</dbReference>
<dbReference type="SMART" id="SM00353">
    <property type="entry name" value="HLH"/>
    <property type="match status" value="1"/>
</dbReference>
<dbReference type="Gramene" id="AUR62005875-RA">
    <property type="protein sequence ID" value="AUR62005875-RA:cds"/>
    <property type="gene ID" value="AUR62005875"/>
</dbReference>
<dbReference type="InterPro" id="IPR036638">
    <property type="entry name" value="HLH_DNA-bd_sf"/>
</dbReference>
<dbReference type="PANTHER" id="PTHR45959">
    <property type="entry name" value="BHLH TRANSCRIPTION FACTOR"/>
    <property type="match status" value="1"/>
</dbReference>
<dbReference type="SUPFAM" id="SSF47459">
    <property type="entry name" value="HLH, helix-loop-helix DNA-binding domain"/>
    <property type="match status" value="1"/>
</dbReference>
<dbReference type="GeneID" id="110707468"/>
<evidence type="ECO:0000313" key="8">
    <source>
        <dbReference type="EnsemblPlants" id="AUR62005875-RA:cds"/>
    </source>
</evidence>
<comment type="subcellular location">
    <subcellularLocation>
        <location evidence="1">Nucleus</location>
    </subcellularLocation>
</comment>
<dbReference type="InterPro" id="IPR052610">
    <property type="entry name" value="bHLH_transcription_regulator"/>
</dbReference>
<dbReference type="GO" id="GO:0046983">
    <property type="term" value="F:protein dimerization activity"/>
    <property type="evidence" value="ECO:0007669"/>
    <property type="project" value="InterPro"/>
</dbReference>
<keyword evidence="4" id="KW-0539">Nucleus</keyword>
<reference evidence="8" key="1">
    <citation type="journal article" date="2017" name="Nature">
        <title>The genome of Chenopodium quinoa.</title>
        <authorList>
            <person name="Jarvis D.E."/>
            <person name="Ho Y.S."/>
            <person name="Lightfoot D.J."/>
            <person name="Schmoeckel S.M."/>
            <person name="Li B."/>
            <person name="Borm T.J.A."/>
            <person name="Ohyanagi H."/>
            <person name="Mineta K."/>
            <person name="Michell C.T."/>
            <person name="Saber N."/>
            <person name="Kharbatia N.M."/>
            <person name="Rupper R.R."/>
            <person name="Sharp A.R."/>
            <person name="Dally N."/>
            <person name="Boughton B.A."/>
            <person name="Woo Y.H."/>
            <person name="Gao G."/>
            <person name="Schijlen E.G.W.M."/>
            <person name="Guo X."/>
            <person name="Momin A.A."/>
            <person name="Negrao S."/>
            <person name="Al-Babili S."/>
            <person name="Gehring C."/>
            <person name="Roessner U."/>
            <person name="Jung C."/>
            <person name="Murphy K."/>
            <person name="Arold S.T."/>
            <person name="Gojobori T."/>
            <person name="van der Linden C.G."/>
            <person name="van Loo E.N."/>
            <person name="Jellen E.N."/>
            <person name="Maughan P.J."/>
            <person name="Tester M."/>
        </authorList>
    </citation>
    <scope>NUCLEOTIDE SEQUENCE [LARGE SCALE GENOMIC DNA]</scope>
    <source>
        <strain evidence="8">cv. PI 614886</strain>
    </source>
</reference>
<evidence type="ECO:0000256" key="2">
    <source>
        <dbReference type="ARBA" id="ARBA00023015"/>
    </source>
</evidence>
<evidence type="ECO:0000256" key="3">
    <source>
        <dbReference type="ARBA" id="ARBA00023163"/>
    </source>
</evidence>
<feature type="compositionally biased region" description="Basic and acidic residues" evidence="6">
    <location>
        <begin position="58"/>
        <end position="67"/>
    </location>
</feature>
<dbReference type="AlphaFoldDB" id="A0A803L1Y7"/>
<evidence type="ECO:0000256" key="4">
    <source>
        <dbReference type="ARBA" id="ARBA00023242"/>
    </source>
</evidence>
<feature type="compositionally biased region" description="Polar residues" evidence="6">
    <location>
        <begin position="1"/>
        <end position="21"/>
    </location>
</feature>
<evidence type="ECO:0000256" key="6">
    <source>
        <dbReference type="SAM" id="MobiDB-lite"/>
    </source>
</evidence>
<dbReference type="OrthoDB" id="690068at2759"/>
<evidence type="ECO:0000313" key="9">
    <source>
        <dbReference type="Proteomes" id="UP000596660"/>
    </source>
</evidence>
<name>A0A803L1Y7_CHEQI</name>
<evidence type="ECO:0000256" key="1">
    <source>
        <dbReference type="ARBA" id="ARBA00004123"/>
    </source>
</evidence>